<sequence length="325" mass="34478">MRPGTTARDRAVWGLYADWCLAQGSVPLPSDPLLLARFLGANPAAAATQRRRVSTVNAVHRAMGHAPPGRSEAVRRRLDDDRVTRLDRAAHAVARAVTQLPQTGWPTELFARRDAVLLVLSTTGLRFEDIAQLQVGDVTPSGPDGGVSVQVGGESISTSTVLSVHGVSARRVLDRWLAVRAVQHHRPSARAVAAYLRGAHRDAPAAPAELALVTPLDRWGAHPLGSEPLRAASVSAIVGAHLAGAPPRHKAITAPTAAERADAPAPADPEPEPIPTLDPDSYERGAAARRNAAQSLLDLPDVLDEVEDRAEKLMQNLLTLLDGSV</sequence>
<dbReference type="Gene3D" id="1.10.150.130">
    <property type="match status" value="1"/>
</dbReference>
<accession>A0A0J8U469</accession>
<protein>
    <recommendedName>
        <fullName evidence="5">Recombinase</fullName>
    </recommendedName>
</protein>
<evidence type="ECO:0000313" key="3">
    <source>
        <dbReference type="EMBL" id="KMV15892.1"/>
    </source>
</evidence>
<reference evidence="3 4" key="1">
    <citation type="submission" date="2015-06" db="EMBL/GenBank/DDBJ databases">
        <title>Genome sequence of Mycobacterium conceptionense strain MLE.</title>
        <authorList>
            <person name="Greninger A.L."/>
            <person name="Cunningham G."/>
            <person name="Chiu C.Y."/>
            <person name="Miller S."/>
        </authorList>
    </citation>
    <scope>NUCLEOTIDE SEQUENCE [LARGE SCALE GENOMIC DNA]</scope>
    <source>
        <strain evidence="3 4">MLE</strain>
    </source>
</reference>
<dbReference type="PATRIC" id="fig|451644.5.peg.4653"/>
<feature type="compositionally biased region" description="Pro residues" evidence="2">
    <location>
        <begin position="266"/>
        <end position="276"/>
    </location>
</feature>
<dbReference type="GO" id="GO:0006310">
    <property type="term" value="P:DNA recombination"/>
    <property type="evidence" value="ECO:0007669"/>
    <property type="project" value="InterPro"/>
</dbReference>
<dbReference type="Proteomes" id="UP000037594">
    <property type="component" value="Unassembled WGS sequence"/>
</dbReference>
<evidence type="ECO:0000256" key="1">
    <source>
        <dbReference type="ARBA" id="ARBA00023125"/>
    </source>
</evidence>
<dbReference type="EMBL" id="LFOD01000025">
    <property type="protein sequence ID" value="KMV15892.1"/>
    <property type="molecule type" value="Genomic_DNA"/>
</dbReference>
<dbReference type="SUPFAM" id="SSF47823">
    <property type="entry name" value="lambda integrase-like, N-terminal domain"/>
    <property type="match status" value="1"/>
</dbReference>
<name>A0A0J8U469_9MYCO</name>
<feature type="region of interest" description="Disordered" evidence="2">
    <location>
        <begin position="256"/>
        <end position="289"/>
    </location>
</feature>
<dbReference type="OrthoDB" id="4542577at2"/>
<gene>
    <name evidence="3" type="ORF">ACT17_22545</name>
</gene>
<evidence type="ECO:0000313" key="4">
    <source>
        <dbReference type="Proteomes" id="UP000037594"/>
    </source>
</evidence>
<proteinExistence type="predicted"/>
<dbReference type="GO" id="GO:0003677">
    <property type="term" value="F:DNA binding"/>
    <property type="evidence" value="ECO:0007669"/>
    <property type="project" value="UniProtKB-KW"/>
</dbReference>
<dbReference type="GO" id="GO:0015074">
    <property type="term" value="P:DNA integration"/>
    <property type="evidence" value="ECO:0007669"/>
    <property type="project" value="InterPro"/>
</dbReference>
<dbReference type="AlphaFoldDB" id="A0A0J8U469"/>
<comment type="caution">
    <text evidence="3">The sequence shown here is derived from an EMBL/GenBank/DDBJ whole genome shotgun (WGS) entry which is preliminary data.</text>
</comment>
<evidence type="ECO:0000256" key="2">
    <source>
        <dbReference type="SAM" id="MobiDB-lite"/>
    </source>
</evidence>
<dbReference type="InterPro" id="IPR013762">
    <property type="entry name" value="Integrase-like_cat_sf"/>
</dbReference>
<dbReference type="InterPro" id="IPR010998">
    <property type="entry name" value="Integrase_recombinase_N"/>
</dbReference>
<organism evidence="3 4">
    <name type="scientific">Mycolicibacterium conceptionense</name>
    <dbReference type="NCBI Taxonomy" id="451644"/>
    <lineage>
        <taxon>Bacteria</taxon>
        <taxon>Bacillati</taxon>
        <taxon>Actinomycetota</taxon>
        <taxon>Actinomycetes</taxon>
        <taxon>Mycobacteriales</taxon>
        <taxon>Mycobacteriaceae</taxon>
        <taxon>Mycolicibacterium</taxon>
    </lineage>
</organism>
<evidence type="ECO:0008006" key="5">
    <source>
        <dbReference type="Google" id="ProtNLM"/>
    </source>
</evidence>
<dbReference type="RefSeq" id="WP_131722519.1">
    <property type="nucleotide sequence ID" value="NZ_LFOD01000025.1"/>
</dbReference>
<dbReference type="Gene3D" id="1.10.443.10">
    <property type="entry name" value="Intergrase catalytic core"/>
    <property type="match status" value="1"/>
</dbReference>
<keyword evidence="1" id="KW-0238">DNA-binding</keyword>